<dbReference type="RefSeq" id="WP_223994058.1">
    <property type="nucleotide sequence ID" value="NZ_CAJZAG010000012.1"/>
</dbReference>
<name>A0ABM8XU26_9BURK</name>
<organism evidence="1 2">
    <name type="scientific">Cupriavidus pampae</name>
    <dbReference type="NCBI Taxonomy" id="659251"/>
    <lineage>
        <taxon>Bacteria</taxon>
        <taxon>Pseudomonadati</taxon>
        <taxon>Pseudomonadota</taxon>
        <taxon>Betaproteobacteria</taxon>
        <taxon>Burkholderiales</taxon>
        <taxon>Burkholderiaceae</taxon>
        <taxon>Cupriavidus</taxon>
    </lineage>
</organism>
<proteinExistence type="predicted"/>
<sequence>MPLFRCDTCGCVENTAMGLFHDRDADYWPENVRGRVLCSACAPATRADGQATGYGAWHGQLARRAAAGMLVDQRGHLWHRDETGRPASVQIGGEAR</sequence>
<accession>A0ABM8XU26</accession>
<gene>
    <name evidence="1" type="ORF">LMG32289_05449</name>
</gene>
<dbReference type="Proteomes" id="UP000706525">
    <property type="component" value="Unassembled WGS sequence"/>
</dbReference>
<evidence type="ECO:0000313" key="1">
    <source>
        <dbReference type="EMBL" id="CAG9183872.1"/>
    </source>
</evidence>
<comment type="caution">
    <text evidence="1">The sequence shown here is derived from an EMBL/GenBank/DDBJ whole genome shotgun (WGS) entry which is preliminary data.</text>
</comment>
<evidence type="ECO:0000313" key="2">
    <source>
        <dbReference type="Proteomes" id="UP000706525"/>
    </source>
</evidence>
<protein>
    <submittedName>
        <fullName evidence="1">Uncharacterized protein</fullName>
    </submittedName>
</protein>
<keyword evidence="2" id="KW-1185">Reference proteome</keyword>
<dbReference type="EMBL" id="CAJZAG010000012">
    <property type="protein sequence ID" value="CAG9183872.1"/>
    <property type="molecule type" value="Genomic_DNA"/>
</dbReference>
<reference evidence="1 2" key="1">
    <citation type="submission" date="2021-08" db="EMBL/GenBank/DDBJ databases">
        <authorList>
            <person name="Peeters C."/>
        </authorList>
    </citation>
    <scope>NUCLEOTIDE SEQUENCE [LARGE SCALE GENOMIC DNA]</scope>
    <source>
        <strain evidence="1 2">LMG 32289</strain>
    </source>
</reference>